<dbReference type="EnsemblMetazoa" id="G33373.1">
    <property type="protein sequence ID" value="G33373.1:cds"/>
    <property type="gene ID" value="G33373"/>
</dbReference>
<feature type="region of interest" description="Disordered" evidence="1">
    <location>
        <begin position="1"/>
        <end position="24"/>
    </location>
</feature>
<name>A0A8W8MNK4_MAGGI</name>
<evidence type="ECO:0000256" key="1">
    <source>
        <dbReference type="SAM" id="MobiDB-lite"/>
    </source>
</evidence>
<organism evidence="2 3">
    <name type="scientific">Magallana gigas</name>
    <name type="common">Pacific oyster</name>
    <name type="synonym">Crassostrea gigas</name>
    <dbReference type="NCBI Taxonomy" id="29159"/>
    <lineage>
        <taxon>Eukaryota</taxon>
        <taxon>Metazoa</taxon>
        <taxon>Spiralia</taxon>
        <taxon>Lophotrochozoa</taxon>
        <taxon>Mollusca</taxon>
        <taxon>Bivalvia</taxon>
        <taxon>Autobranchia</taxon>
        <taxon>Pteriomorphia</taxon>
        <taxon>Ostreida</taxon>
        <taxon>Ostreoidea</taxon>
        <taxon>Ostreidae</taxon>
        <taxon>Magallana</taxon>
    </lineage>
</organism>
<keyword evidence="3" id="KW-1185">Reference proteome</keyword>
<protein>
    <submittedName>
        <fullName evidence="2">Uncharacterized protein</fullName>
    </submittedName>
</protein>
<proteinExistence type="predicted"/>
<dbReference type="AlphaFoldDB" id="A0A8W8MNK4"/>
<evidence type="ECO:0000313" key="3">
    <source>
        <dbReference type="Proteomes" id="UP000005408"/>
    </source>
</evidence>
<reference evidence="2" key="1">
    <citation type="submission" date="2022-08" db="UniProtKB">
        <authorList>
            <consortium name="EnsemblMetazoa"/>
        </authorList>
    </citation>
    <scope>IDENTIFICATION</scope>
    <source>
        <strain evidence="2">05x7-T-G4-1.051#20</strain>
    </source>
</reference>
<accession>A0A8W8MNK4</accession>
<sequence length="84" mass="9213">MLTLAKLKASKGNKPYSQTLKHGHEDKKANLAEGTSVIVMHYIHITEPTEGIIITKNTKVMKTSDVEVPTEIQRQGALIANPTC</sequence>
<dbReference type="Proteomes" id="UP000005408">
    <property type="component" value="Unassembled WGS sequence"/>
</dbReference>
<evidence type="ECO:0000313" key="2">
    <source>
        <dbReference type="EnsemblMetazoa" id="G33373.1:cds"/>
    </source>
</evidence>